<dbReference type="AlphaFoldDB" id="A0A5E4FRI5"/>
<dbReference type="PANTHER" id="PTHR11017">
    <property type="entry name" value="LEUCINE-RICH REPEAT-CONTAINING PROTEIN"/>
    <property type="match status" value="1"/>
</dbReference>
<dbReference type="EMBL" id="CABIKO010000179">
    <property type="protein sequence ID" value="VVA30034.1"/>
    <property type="molecule type" value="Genomic_DNA"/>
</dbReference>
<evidence type="ECO:0000313" key="4">
    <source>
        <dbReference type="Proteomes" id="UP000327085"/>
    </source>
</evidence>
<dbReference type="PANTHER" id="PTHR11017:SF574">
    <property type="entry name" value="ADP-RIBOSYL CYCLASE_CYCLIC ADP-RIBOSE HYDROLASE"/>
    <property type="match status" value="1"/>
</dbReference>
<evidence type="ECO:0000259" key="2">
    <source>
        <dbReference type="PROSITE" id="PS50104"/>
    </source>
</evidence>
<dbReference type="InterPro" id="IPR042197">
    <property type="entry name" value="Apaf_helical"/>
</dbReference>
<dbReference type="InterPro" id="IPR002182">
    <property type="entry name" value="NB-ARC"/>
</dbReference>
<dbReference type="InterPro" id="IPR035897">
    <property type="entry name" value="Toll_tir_struct_dom_sf"/>
</dbReference>
<name>A0A5E4FRI5_PRUDU</name>
<keyword evidence="1" id="KW-0520">NAD</keyword>
<dbReference type="SUPFAM" id="SSF52200">
    <property type="entry name" value="Toll/Interleukin receptor TIR domain"/>
    <property type="match status" value="1"/>
</dbReference>
<dbReference type="Pfam" id="PF00931">
    <property type="entry name" value="NB-ARC"/>
    <property type="match status" value="1"/>
</dbReference>
<dbReference type="OMA" id="ETHVENM"/>
<dbReference type="InParanoid" id="A0A5E4FRI5"/>
<protein>
    <submittedName>
        <fullName evidence="3">PREDICTED: TMV resistance</fullName>
    </submittedName>
</protein>
<feature type="domain" description="TIR" evidence="2">
    <location>
        <begin position="19"/>
        <end position="183"/>
    </location>
</feature>
<dbReference type="GO" id="GO:0043531">
    <property type="term" value="F:ADP binding"/>
    <property type="evidence" value="ECO:0007669"/>
    <property type="project" value="InterPro"/>
</dbReference>
<sequence length="439" mass="50080">MDSTSFVAAVDTDIPPLQEKYDVFISFRGEDTRDVFTSHLHKALLGKKIETYMDYRLEKGDDIGPALLEAIEKSKIALVIFSKDYASSTWCLKELVHILGCKKSHGQIVIPIFYCIDPSHVRKQQGTCALEDRPLKRSRDEVANWRAALEEAANMSGCHYSSRTGRTEADFVEEVVQDVLTKLNRESSSDLRGLFGIQRKIEKIESLLCLDTPGVCCVGIWGMGGIGKTTLADAVFHRHSSKFEVCCFLANVREKSEKTDGLNELRNTLVRELLKDKDVNINTPSIPPHIQDRLRRTKAFIVLDDVNAREHLEVLVGDDDRFCQGSRIMVTARDKGLLEQKIDHEKIYNVEGLGSDEALELFHSHAFGNKSPTTDYNELSREVVDYIKGIPLALKVMGSLFHRCKRKQEWEVQWNKLKQFPSEEIEKVLRTKLQWIRRK</sequence>
<dbReference type="GO" id="GO:0006952">
    <property type="term" value="P:defense response"/>
    <property type="evidence" value="ECO:0007669"/>
    <property type="project" value="InterPro"/>
</dbReference>
<accession>A0A5E4FRI5</accession>
<evidence type="ECO:0000313" key="3">
    <source>
        <dbReference type="EMBL" id="VVA30034.1"/>
    </source>
</evidence>
<dbReference type="Proteomes" id="UP000327085">
    <property type="component" value="Chromosome 8"/>
</dbReference>
<dbReference type="PRINTS" id="PR00364">
    <property type="entry name" value="DISEASERSIST"/>
</dbReference>
<proteinExistence type="predicted"/>
<dbReference type="SMART" id="SM00255">
    <property type="entry name" value="TIR"/>
    <property type="match status" value="1"/>
</dbReference>
<dbReference type="Pfam" id="PF01582">
    <property type="entry name" value="TIR"/>
    <property type="match status" value="1"/>
</dbReference>
<dbReference type="FunFam" id="3.40.50.10140:FF:000007">
    <property type="entry name" value="Disease resistance protein (TIR-NBS-LRR class)"/>
    <property type="match status" value="1"/>
</dbReference>
<dbReference type="GO" id="GO:0007165">
    <property type="term" value="P:signal transduction"/>
    <property type="evidence" value="ECO:0007669"/>
    <property type="project" value="InterPro"/>
</dbReference>
<dbReference type="Gramene" id="VVA30034">
    <property type="protein sequence ID" value="VVA30034"/>
    <property type="gene ID" value="Prudul26B033086"/>
</dbReference>
<dbReference type="InterPro" id="IPR044974">
    <property type="entry name" value="Disease_R_plants"/>
</dbReference>
<dbReference type="SUPFAM" id="SSF52540">
    <property type="entry name" value="P-loop containing nucleoside triphosphate hydrolases"/>
    <property type="match status" value="1"/>
</dbReference>
<dbReference type="Gene3D" id="1.10.8.430">
    <property type="entry name" value="Helical domain of apoptotic protease-activating factors"/>
    <property type="match status" value="1"/>
</dbReference>
<dbReference type="Gene3D" id="3.40.50.10140">
    <property type="entry name" value="Toll/interleukin-1 receptor homology (TIR) domain"/>
    <property type="match status" value="1"/>
</dbReference>
<dbReference type="FunCoup" id="A0A5E4FRI5">
    <property type="interactions" value="68"/>
</dbReference>
<dbReference type="InterPro" id="IPR027417">
    <property type="entry name" value="P-loop_NTPase"/>
</dbReference>
<dbReference type="Gene3D" id="3.40.50.300">
    <property type="entry name" value="P-loop containing nucleotide triphosphate hydrolases"/>
    <property type="match status" value="1"/>
</dbReference>
<dbReference type="PROSITE" id="PS50104">
    <property type="entry name" value="TIR"/>
    <property type="match status" value="1"/>
</dbReference>
<dbReference type="InterPro" id="IPR000157">
    <property type="entry name" value="TIR_dom"/>
</dbReference>
<reference evidence="4" key="1">
    <citation type="journal article" date="2020" name="Plant J.">
        <title>Transposons played a major role in the diversification between the closely related almond and peach genomes: results from the almond genome sequence.</title>
        <authorList>
            <person name="Alioto T."/>
            <person name="Alexiou K.G."/>
            <person name="Bardil A."/>
            <person name="Barteri F."/>
            <person name="Castanera R."/>
            <person name="Cruz F."/>
            <person name="Dhingra A."/>
            <person name="Duval H."/>
            <person name="Fernandez I Marti A."/>
            <person name="Frias L."/>
            <person name="Galan B."/>
            <person name="Garcia J.L."/>
            <person name="Howad W."/>
            <person name="Gomez-Garrido J."/>
            <person name="Gut M."/>
            <person name="Julca I."/>
            <person name="Morata J."/>
            <person name="Puigdomenech P."/>
            <person name="Ribeca P."/>
            <person name="Rubio Cabetas M.J."/>
            <person name="Vlasova A."/>
            <person name="Wirthensohn M."/>
            <person name="Garcia-Mas J."/>
            <person name="Gabaldon T."/>
            <person name="Casacuberta J.M."/>
            <person name="Arus P."/>
        </authorList>
    </citation>
    <scope>NUCLEOTIDE SEQUENCE [LARGE SCALE GENOMIC DNA]</scope>
    <source>
        <strain evidence="4">cv. Texas</strain>
    </source>
</reference>
<evidence type="ECO:0000256" key="1">
    <source>
        <dbReference type="ARBA" id="ARBA00023027"/>
    </source>
</evidence>
<organism evidence="3 4">
    <name type="scientific">Prunus dulcis</name>
    <name type="common">Almond</name>
    <name type="synonym">Amygdalus dulcis</name>
    <dbReference type="NCBI Taxonomy" id="3755"/>
    <lineage>
        <taxon>Eukaryota</taxon>
        <taxon>Viridiplantae</taxon>
        <taxon>Streptophyta</taxon>
        <taxon>Embryophyta</taxon>
        <taxon>Tracheophyta</taxon>
        <taxon>Spermatophyta</taxon>
        <taxon>Magnoliopsida</taxon>
        <taxon>eudicotyledons</taxon>
        <taxon>Gunneridae</taxon>
        <taxon>Pentapetalae</taxon>
        <taxon>rosids</taxon>
        <taxon>fabids</taxon>
        <taxon>Rosales</taxon>
        <taxon>Rosaceae</taxon>
        <taxon>Amygdaloideae</taxon>
        <taxon>Amygdaleae</taxon>
        <taxon>Prunus</taxon>
    </lineage>
</organism>
<gene>
    <name evidence="3" type="ORF">ALMOND_2B033086</name>
</gene>